<comment type="caution">
    <text evidence="3">The sequence shown here is derived from an EMBL/GenBank/DDBJ whole genome shotgun (WGS) entry which is preliminary data.</text>
</comment>
<gene>
    <name evidence="3" type="ORF">LTR62_006651</name>
</gene>
<dbReference type="AlphaFoldDB" id="A0AAN7YRT0"/>
<feature type="domain" description="DUF7962" evidence="2">
    <location>
        <begin position="122"/>
        <end position="216"/>
    </location>
</feature>
<evidence type="ECO:0008006" key="5">
    <source>
        <dbReference type="Google" id="ProtNLM"/>
    </source>
</evidence>
<evidence type="ECO:0000259" key="2">
    <source>
        <dbReference type="Pfam" id="PF25907"/>
    </source>
</evidence>
<dbReference type="Pfam" id="PF13417">
    <property type="entry name" value="GST_N_3"/>
    <property type="match status" value="1"/>
</dbReference>
<accession>A0AAN7YRT0</accession>
<dbReference type="Gene3D" id="3.40.30.110">
    <property type="match status" value="2"/>
</dbReference>
<evidence type="ECO:0000313" key="4">
    <source>
        <dbReference type="Proteomes" id="UP001310890"/>
    </source>
</evidence>
<dbReference type="InterPro" id="IPR058268">
    <property type="entry name" value="DUF7962"/>
</dbReference>
<name>A0AAN7YRT0_9PEZI</name>
<dbReference type="CDD" id="cd00570">
    <property type="entry name" value="GST_N_family"/>
    <property type="match status" value="1"/>
</dbReference>
<dbReference type="Pfam" id="PF25907">
    <property type="entry name" value="DUF7962"/>
    <property type="match status" value="1"/>
</dbReference>
<feature type="domain" description="GST N-terminal" evidence="1">
    <location>
        <begin position="16"/>
        <end position="82"/>
    </location>
</feature>
<dbReference type="InterPro" id="IPR036249">
    <property type="entry name" value="Thioredoxin-like_sf"/>
</dbReference>
<dbReference type="EMBL" id="JAVRRL010000006">
    <property type="protein sequence ID" value="KAK5116930.1"/>
    <property type="molecule type" value="Genomic_DNA"/>
</dbReference>
<protein>
    <recommendedName>
        <fullName evidence="5">GST N-terminal domain-containing protein</fullName>
    </recommendedName>
</protein>
<dbReference type="InterPro" id="IPR004045">
    <property type="entry name" value="Glutathione_S-Trfase_N"/>
</dbReference>
<dbReference type="Proteomes" id="UP001310890">
    <property type="component" value="Unassembled WGS sequence"/>
</dbReference>
<sequence>MSSPQKIQQLIITSPDGSPYAQKTKLLLTAAGIPFQKCNQPRILPRPDLEALGITYRRIPLLAVGKDVYADSQTIIDVIMHRLAASGSNSVPTSPADKAWDNLGTSIFREVVLLMDPDVLPREFIQDRKTIFPVIARPDFKSLHPSALAGVQSRFAWVENTLFTSADGGPYPIGGSKLTLADIHILWSIRWGLTTLGAGQEKGCRKEDLPKIWKAIEALPEPKPEVLGSETTIERIQRAEYFAQEPTRVRENDPLGFKAGTMLSVESNDSAPGVHTQLGKLIGTNLDEVVLEVGTDGVRLHLPRLGYIYREPSSSSLSESSK</sequence>
<organism evidence="3 4">
    <name type="scientific">Meristemomyces frigidus</name>
    <dbReference type="NCBI Taxonomy" id="1508187"/>
    <lineage>
        <taxon>Eukaryota</taxon>
        <taxon>Fungi</taxon>
        <taxon>Dikarya</taxon>
        <taxon>Ascomycota</taxon>
        <taxon>Pezizomycotina</taxon>
        <taxon>Dothideomycetes</taxon>
        <taxon>Dothideomycetidae</taxon>
        <taxon>Mycosphaerellales</taxon>
        <taxon>Teratosphaeriaceae</taxon>
        <taxon>Meristemomyces</taxon>
    </lineage>
</organism>
<evidence type="ECO:0000259" key="1">
    <source>
        <dbReference type="Pfam" id="PF13417"/>
    </source>
</evidence>
<dbReference type="SUPFAM" id="SSF52833">
    <property type="entry name" value="Thioredoxin-like"/>
    <property type="match status" value="1"/>
</dbReference>
<evidence type="ECO:0000313" key="3">
    <source>
        <dbReference type="EMBL" id="KAK5116930.1"/>
    </source>
</evidence>
<reference evidence="3" key="1">
    <citation type="submission" date="2023-08" db="EMBL/GenBank/DDBJ databases">
        <title>Black Yeasts Isolated from many extreme environments.</title>
        <authorList>
            <person name="Coleine C."/>
            <person name="Stajich J.E."/>
            <person name="Selbmann L."/>
        </authorList>
    </citation>
    <scope>NUCLEOTIDE SEQUENCE</scope>
    <source>
        <strain evidence="3">CCFEE 5401</strain>
    </source>
</reference>
<proteinExistence type="predicted"/>